<dbReference type="InterPro" id="IPR055834">
    <property type="entry name" value="DUF7411"/>
</dbReference>
<name>A0A520KWM0_9EURY</name>
<keyword evidence="1" id="KW-0378">Hydrolase</keyword>
<dbReference type="NCBIfam" id="NF011155">
    <property type="entry name" value="PRK14561.1"/>
    <property type="match status" value="1"/>
</dbReference>
<dbReference type="EMBL" id="RXIL01000079">
    <property type="protein sequence ID" value="RZN69394.1"/>
    <property type="molecule type" value="Genomic_DNA"/>
</dbReference>
<dbReference type="SUPFAM" id="SSF52402">
    <property type="entry name" value="Adenine nucleotide alpha hydrolases-like"/>
    <property type="match status" value="1"/>
</dbReference>
<dbReference type="Proteomes" id="UP000320766">
    <property type="component" value="Unassembled WGS sequence"/>
</dbReference>
<accession>A0A520KWM0</accession>
<dbReference type="Gene3D" id="3.40.50.620">
    <property type="entry name" value="HUPs"/>
    <property type="match status" value="1"/>
</dbReference>
<proteinExistence type="predicted"/>
<evidence type="ECO:0000313" key="2">
    <source>
        <dbReference type="Proteomes" id="UP000320766"/>
    </source>
</evidence>
<dbReference type="GO" id="GO:0016787">
    <property type="term" value="F:hydrolase activity"/>
    <property type="evidence" value="ECO:0007669"/>
    <property type="project" value="UniProtKB-KW"/>
</dbReference>
<comment type="caution">
    <text evidence="1">The sequence shown here is derived from an EMBL/GenBank/DDBJ whole genome shotgun (WGS) entry which is preliminary data.</text>
</comment>
<sequence>MRTAVLFSGGKDSSLSALMLSKYFEVELLTFTFGLSQNWRSAERSAKRLGLPHKKIDFGSGVIEEATDMMIKDAFPRNGLNLVHKKALEIVANRRFLSTSAKEYEIIADGTRRDDISPQLTLAEVRSLEDSYGVHYVRPLLGFGRKLIDELAGRFFIVSEGENLPERADYEGEIRCYMRENYDEEMVEKIFPSRHVHSRVLGLKSCRSFNSGATFGST</sequence>
<protein>
    <submittedName>
        <fullName evidence="1">Alpha hydrolase</fullName>
    </submittedName>
</protein>
<dbReference type="Pfam" id="PF24167">
    <property type="entry name" value="DUF7411"/>
    <property type="match status" value="1"/>
</dbReference>
<evidence type="ECO:0000313" key="1">
    <source>
        <dbReference type="EMBL" id="RZN69394.1"/>
    </source>
</evidence>
<gene>
    <name evidence="1" type="ORF">EF807_04610</name>
</gene>
<reference evidence="1 2" key="1">
    <citation type="journal article" date="2019" name="Nat. Microbiol.">
        <title>Wide diversity of methane and short-chain alkane metabolisms in uncultured archaea.</title>
        <authorList>
            <person name="Borrel G."/>
            <person name="Adam P.S."/>
            <person name="McKay L.J."/>
            <person name="Chen L.X."/>
            <person name="Sierra-Garcia I.N."/>
            <person name="Sieber C.M."/>
            <person name="Letourneur Q."/>
            <person name="Ghozlane A."/>
            <person name="Andersen G.L."/>
            <person name="Li W.J."/>
            <person name="Hallam S.J."/>
            <person name="Muyzer G."/>
            <person name="de Oliveira V.M."/>
            <person name="Inskeep W.P."/>
            <person name="Banfield J.F."/>
            <person name="Gribaldo S."/>
        </authorList>
    </citation>
    <scope>NUCLEOTIDE SEQUENCE [LARGE SCALE GENOMIC DNA]</scope>
    <source>
        <strain evidence="1">NM1b</strain>
    </source>
</reference>
<dbReference type="InterPro" id="IPR014729">
    <property type="entry name" value="Rossmann-like_a/b/a_fold"/>
</dbReference>
<organism evidence="1 2">
    <name type="scientific">Candidatus Methanolliviera hydrocarbonicum</name>
    <dbReference type="NCBI Taxonomy" id="2491085"/>
    <lineage>
        <taxon>Archaea</taxon>
        <taxon>Methanobacteriati</taxon>
        <taxon>Methanobacteriota</taxon>
        <taxon>Candidatus Methanoliparia</taxon>
        <taxon>Candidatus Methanoliparales</taxon>
        <taxon>Candidatus Methanollivieraceae</taxon>
        <taxon>Candidatus Methanolliviera</taxon>
    </lineage>
</organism>
<dbReference type="AlphaFoldDB" id="A0A520KWM0"/>